<dbReference type="Proteomes" id="UP000295411">
    <property type="component" value="Unassembled WGS sequence"/>
</dbReference>
<reference evidence="3 4" key="1">
    <citation type="submission" date="2019-03" db="EMBL/GenBank/DDBJ databases">
        <title>Arthrobacter sp. nov., an bacterium isolated from biocrust in Mu Us Desert.</title>
        <authorList>
            <person name="Lixiong L."/>
        </authorList>
    </citation>
    <scope>NUCLEOTIDE SEQUENCE [LARGE SCALE GENOMIC DNA]</scope>
    <source>
        <strain evidence="3 4">SLN-3</strain>
    </source>
</reference>
<evidence type="ECO:0000256" key="1">
    <source>
        <dbReference type="ARBA" id="ARBA00022676"/>
    </source>
</evidence>
<dbReference type="GO" id="GO:0008713">
    <property type="term" value="F:ADP-heptose-lipopolysaccharide heptosyltransferase activity"/>
    <property type="evidence" value="ECO:0007669"/>
    <property type="project" value="TreeGrafter"/>
</dbReference>
<dbReference type="GO" id="GO:0005829">
    <property type="term" value="C:cytosol"/>
    <property type="evidence" value="ECO:0007669"/>
    <property type="project" value="TreeGrafter"/>
</dbReference>
<dbReference type="InterPro" id="IPR002201">
    <property type="entry name" value="Glyco_trans_9"/>
</dbReference>
<dbReference type="Gene3D" id="3.40.50.2000">
    <property type="entry name" value="Glycogen Phosphorylase B"/>
    <property type="match status" value="2"/>
</dbReference>
<evidence type="ECO:0000313" key="3">
    <source>
        <dbReference type="EMBL" id="TDK28250.1"/>
    </source>
</evidence>
<accession>A0A4R5U3G9</accession>
<dbReference type="EMBL" id="SMTK01000001">
    <property type="protein sequence ID" value="TDK28250.1"/>
    <property type="molecule type" value="Genomic_DNA"/>
</dbReference>
<dbReference type="SUPFAM" id="SSF53756">
    <property type="entry name" value="UDP-Glycosyltransferase/glycogen phosphorylase"/>
    <property type="match status" value="1"/>
</dbReference>
<dbReference type="OrthoDB" id="9783989at2"/>
<evidence type="ECO:0000313" key="4">
    <source>
        <dbReference type="Proteomes" id="UP000295411"/>
    </source>
</evidence>
<proteinExistence type="predicted"/>
<dbReference type="PANTHER" id="PTHR30160:SF1">
    <property type="entry name" value="LIPOPOLYSACCHARIDE 1,2-N-ACETYLGLUCOSAMINETRANSFERASE-RELATED"/>
    <property type="match status" value="1"/>
</dbReference>
<keyword evidence="2 3" id="KW-0808">Transferase</keyword>
<evidence type="ECO:0000256" key="2">
    <source>
        <dbReference type="ARBA" id="ARBA00022679"/>
    </source>
</evidence>
<protein>
    <submittedName>
        <fullName evidence="3">Glycosyltransferase family 9 protein</fullName>
    </submittedName>
</protein>
<dbReference type="AlphaFoldDB" id="A0A4R5U3G9"/>
<dbReference type="CDD" id="cd03789">
    <property type="entry name" value="GT9_LPS_heptosyltransferase"/>
    <property type="match status" value="1"/>
</dbReference>
<sequence>MARLDSVGDVLLAGPAVRAVAAGRGGAPSEVVMLCGPQGAPAARLLPGVVDVLTWAAPWIVDPAPPVTSGLLREVIDHAEACGATEAVILTSFHQSPLPLALALRLAGIGRITGASVDYAGSLLDVRLKPGEDFPEDQPEAERALRIAAAAGYQLPPDDDGRLLVTGLPDVSNLVGEAPYVVVHPGAAVPARAWPPLHHAAAVELLTAAGFRVVVTGGPAEAGLTATVAGPEGLDLGGRTDLASLAAVLRGASVVITGNTGPAHLAAAVGTPVACLFSPVVPAVRWAPYKVPVELLGDQGAPCALSRARTCPVPGHPCLSSVQPEEVVDAARRLTAGVASLGSRRRIGRAEARGRERRSQ</sequence>
<organism evidence="3 4">
    <name type="scientific">Arthrobacter crusticola</name>
    <dbReference type="NCBI Taxonomy" id="2547960"/>
    <lineage>
        <taxon>Bacteria</taxon>
        <taxon>Bacillati</taxon>
        <taxon>Actinomycetota</taxon>
        <taxon>Actinomycetes</taxon>
        <taxon>Micrococcales</taxon>
        <taxon>Micrococcaceae</taxon>
        <taxon>Arthrobacter</taxon>
    </lineage>
</organism>
<dbReference type="Pfam" id="PF01075">
    <property type="entry name" value="Glyco_transf_9"/>
    <property type="match status" value="1"/>
</dbReference>
<comment type="caution">
    <text evidence="3">The sequence shown here is derived from an EMBL/GenBank/DDBJ whole genome shotgun (WGS) entry which is preliminary data.</text>
</comment>
<dbReference type="PANTHER" id="PTHR30160">
    <property type="entry name" value="TETRAACYLDISACCHARIDE 4'-KINASE-RELATED"/>
    <property type="match status" value="1"/>
</dbReference>
<dbReference type="InterPro" id="IPR051199">
    <property type="entry name" value="LPS_LOS_Heptosyltrfase"/>
</dbReference>
<name>A0A4R5U3G9_9MICC</name>
<keyword evidence="1" id="KW-0328">Glycosyltransferase</keyword>
<gene>
    <name evidence="3" type="ORF">E2F48_00540</name>
</gene>
<keyword evidence="4" id="KW-1185">Reference proteome</keyword>
<dbReference type="GO" id="GO:0009244">
    <property type="term" value="P:lipopolysaccharide core region biosynthetic process"/>
    <property type="evidence" value="ECO:0007669"/>
    <property type="project" value="TreeGrafter"/>
</dbReference>